<dbReference type="SUPFAM" id="SSF103575">
    <property type="entry name" value="Plexin repeat"/>
    <property type="match status" value="1"/>
</dbReference>
<keyword evidence="9" id="KW-1185">Reference proteome</keyword>
<evidence type="ECO:0000313" key="8">
    <source>
        <dbReference type="EMBL" id="KAF7261318.1"/>
    </source>
</evidence>
<feature type="transmembrane region" description="Helical" evidence="6">
    <location>
        <begin position="797"/>
        <end position="823"/>
    </location>
</feature>
<evidence type="ECO:0000256" key="1">
    <source>
        <dbReference type="ARBA" id="ARBA00022737"/>
    </source>
</evidence>
<dbReference type="AlphaFoldDB" id="A0A8S9ZB59"/>
<dbReference type="PROSITE" id="PS51004">
    <property type="entry name" value="SEMA"/>
    <property type="match status" value="1"/>
</dbReference>
<organism evidence="8 9">
    <name type="scientific">Paragonimus skrjabini miyazakii</name>
    <dbReference type="NCBI Taxonomy" id="59628"/>
    <lineage>
        <taxon>Eukaryota</taxon>
        <taxon>Metazoa</taxon>
        <taxon>Spiralia</taxon>
        <taxon>Lophotrochozoa</taxon>
        <taxon>Platyhelminthes</taxon>
        <taxon>Trematoda</taxon>
        <taxon>Digenea</taxon>
        <taxon>Plagiorchiida</taxon>
        <taxon>Troglotremata</taxon>
        <taxon>Troglotrematidae</taxon>
        <taxon>Paragonimus</taxon>
    </lineage>
</organism>
<evidence type="ECO:0000313" key="9">
    <source>
        <dbReference type="Proteomes" id="UP000822476"/>
    </source>
</evidence>
<evidence type="ECO:0000256" key="3">
    <source>
        <dbReference type="ARBA" id="ARBA00023157"/>
    </source>
</evidence>
<dbReference type="PANTHER" id="PTHR22906">
    <property type="entry name" value="PROPERDIN"/>
    <property type="match status" value="1"/>
</dbReference>
<dbReference type="SUPFAM" id="SSF101912">
    <property type="entry name" value="Sema domain"/>
    <property type="match status" value="1"/>
</dbReference>
<accession>A0A8S9ZB59</accession>
<evidence type="ECO:0000256" key="6">
    <source>
        <dbReference type="SAM" id="Phobius"/>
    </source>
</evidence>
<keyword evidence="2" id="KW-0524">Neurogenesis</keyword>
<dbReference type="PROSITE" id="PS50092">
    <property type="entry name" value="TSP1"/>
    <property type="match status" value="3"/>
</dbReference>
<dbReference type="InterPro" id="IPR052065">
    <property type="entry name" value="Compl_asym_regulator"/>
</dbReference>
<feature type="region of interest" description="Disordered" evidence="5">
    <location>
        <begin position="1027"/>
        <end position="1055"/>
    </location>
</feature>
<dbReference type="Proteomes" id="UP000822476">
    <property type="component" value="Unassembled WGS sequence"/>
</dbReference>
<comment type="caution">
    <text evidence="8">The sequence shown here is derived from an EMBL/GenBank/DDBJ whole genome shotgun (WGS) entry which is preliminary data.</text>
</comment>
<dbReference type="Pfam" id="PF01403">
    <property type="entry name" value="Sema"/>
    <property type="match status" value="1"/>
</dbReference>
<dbReference type="Gene3D" id="3.30.1680.10">
    <property type="entry name" value="ligand-binding face of the semaphorins, domain 2"/>
    <property type="match status" value="1"/>
</dbReference>
<dbReference type="GO" id="GO:0007399">
    <property type="term" value="P:nervous system development"/>
    <property type="evidence" value="ECO:0007669"/>
    <property type="project" value="UniProtKB-KW"/>
</dbReference>
<dbReference type="Gene3D" id="2.130.10.10">
    <property type="entry name" value="YVTN repeat-like/Quinoprotein amine dehydrogenase"/>
    <property type="match status" value="1"/>
</dbReference>
<protein>
    <recommendedName>
        <fullName evidence="7">Sema domain-containing protein</fullName>
    </recommendedName>
</protein>
<keyword evidence="3" id="KW-1015">Disulfide bond</keyword>
<dbReference type="SMART" id="SM00209">
    <property type="entry name" value="TSP1"/>
    <property type="match status" value="5"/>
</dbReference>
<dbReference type="InterPro" id="IPR015943">
    <property type="entry name" value="WD40/YVTN_repeat-like_dom_sf"/>
</dbReference>
<dbReference type="InterPro" id="IPR001627">
    <property type="entry name" value="Semap_dom"/>
</dbReference>
<dbReference type="InterPro" id="IPR000884">
    <property type="entry name" value="TSP1_rpt"/>
</dbReference>
<evidence type="ECO:0000256" key="4">
    <source>
        <dbReference type="PROSITE-ProRule" id="PRU00352"/>
    </source>
</evidence>
<keyword evidence="6" id="KW-0812">Transmembrane</keyword>
<reference evidence="8" key="1">
    <citation type="submission" date="2019-07" db="EMBL/GenBank/DDBJ databases">
        <title>Annotation for the trematode Paragonimus miyazaki's.</title>
        <authorList>
            <person name="Choi Y.-J."/>
        </authorList>
    </citation>
    <scope>NUCLEOTIDE SEQUENCE</scope>
    <source>
        <strain evidence="8">Japan</strain>
    </source>
</reference>
<evidence type="ECO:0000256" key="5">
    <source>
        <dbReference type="SAM" id="MobiDB-lite"/>
    </source>
</evidence>
<dbReference type="EMBL" id="JTDE01000418">
    <property type="protein sequence ID" value="KAF7261318.1"/>
    <property type="molecule type" value="Genomic_DNA"/>
</dbReference>
<dbReference type="InterPro" id="IPR036383">
    <property type="entry name" value="TSP1_rpt_sf"/>
</dbReference>
<dbReference type="OrthoDB" id="9988752at2759"/>
<gene>
    <name evidence="8" type="ORF">EG68_01100</name>
</gene>
<dbReference type="Pfam" id="PF00090">
    <property type="entry name" value="TSP_1"/>
    <property type="match status" value="2"/>
</dbReference>
<feature type="domain" description="Sema" evidence="7">
    <location>
        <begin position="1"/>
        <end position="241"/>
    </location>
</feature>
<dbReference type="InterPro" id="IPR036352">
    <property type="entry name" value="Semap_dom_sf"/>
</dbReference>
<dbReference type="PANTHER" id="PTHR22906:SF21">
    <property type="entry name" value="SEMA DOMAIN-CONTAINING PROTEIN"/>
    <property type="match status" value="1"/>
</dbReference>
<keyword evidence="6" id="KW-0472">Membrane</keyword>
<evidence type="ECO:0000256" key="2">
    <source>
        <dbReference type="ARBA" id="ARBA00022902"/>
    </source>
</evidence>
<dbReference type="Gene3D" id="2.20.100.10">
    <property type="entry name" value="Thrombospondin type-1 (TSP1) repeat"/>
    <property type="match status" value="3"/>
</dbReference>
<evidence type="ECO:0000259" key="7">
    <source>
        <dbReference type="PROSITE" id="PS51004"/>
    </source>
</evidence>
<keyword evidence="6" id="KW-1133">Transmembrane helix</keyword>
<keyword evidence="1" id="KW-0677">Repeat</keyword>
<sequence length="1055" mass="118777">MADEVKGRCNKESDKGGRDGRLRSFAKATIICPSQTMSQTESTILVHREVNAVYVDQGTKTMFAVFTTPRTMPASSTVCAYRLTDIEDVFKGPFYTSSGEPTKFDNANDCESSNLRSTWFEHHQMYRTVRPKLDQSIMRKEKARWSHLVVDWMPTTLKTDNNLILFTVDPDRQIISKWHHFKGETCLIEELRVLRTPPRTTDTNIERILRIELIRAGQPKEVFPETTLFIATTEHLFRLPVARCERLGHRYEFCEAVHDPYCGWNKRQKRCELLNLATTTDDSMVLFDSCPILRLSEQQFSIHGGRGSWSPWSACRTFNDDTQLTGFVASTAGQMLTASLGDSPSRPLEIQGCDCRYRFCSSPYPFGKDAKPCTEGPSVQLANCSVNGHWTEWSSWSACEPACVSSATPDKPENSPSVRTRRRWCLNPAAAGNTGKPCVGQAKETVSCPTPKILCPAEQLPNPIWSEWSAWSECSAACSGGRQIRWRQCGRREPGWRLPSQNQISIQSIAAIKSASADSDKILCLGNAYEERPCNEDQCPADDALSSSKSNFVNKPWMDNKEADEMWSAWTDCSRPCGSGVRYRWRPKPSHTNAALIIPSGEPYATNADRQEEICNTQPCPGRWSCWTAWSACTQPVCSSVPGEQRRHRSCLVPNSVLTRQGEPMDISQCDGGAELAVQSRPCEVTIDEVKCYRSGSDTTRKFKRMFDTPLRESKANNGVYSSTESTPWAAWSECLRVKGLQYDIRVRARENCLNCELVQAQRCDTGQFVILSEVLAFYESSQTAGQNITDPRLYTLAHAISVVIAATLIGAALILIPYTIYLSRSSKRERQREILERSSIWRKLVDRKHQIDGQNLPYIWFAETQNGKMRTVRKRPRVSVPKDNNGNKLKTMMATPEWKRMKNPASDMIGTPNSNAPTIGFPNVNLTRIQALHNDHRIAPEMTTHTTHSYPVHEPVSSRWNGLNPCTLDPDEVKPRSHPRYSPIESNQTHRKLITPTYGSKNNELSKSWNKPVLPDNTAVFPDTHEALPSVMDSGPGSKQPDENGIIYATSLVR</sequence>
<feature type="region of interest" description="Disordered" evidence="5">
    <location>
        <begin position="1"/>
        <end position="20"/>
    </location>
</feature>
<name>A0A8S9ZB59_9TREM</name>
<proteinExistence type="predicted"/>
<dbReference type="SUPFAM" id="SSF82895">
    <property type="entry name" value="TSP-1 type 1 repeat"/>
    <property type="match status" value="3"/>
</dbReference>
<comment type="caution">
    <text evidence="4">Lacks conserved residue(s) required for the propagation of feature annotation.</text>
</comment>